<keyword evidence="1" id="KW-0472">Membrane</keyword>
<dbReference type="EMBL" id="JAUSTZ010000001">
    <property type="protein sequence ID" value="MDQ0224261.1"/>
    <property type="molecule type" value="Genomic_DNA"/>
</dbReference>
<evidence type="ECO:0008006" key="4">
    <source>
        <dbReference type="Google" id="ProtNLM"/>
    </source>
</evidence>
<evidence type="ECO:0000313" key="2">
    <source>
        <dbReference type="EMBL" id="MDQ0224261.1"/>
    </source>
</evidence>
<evidence type="ECO:0000313" key="3">
    <source>
        <dbReference type="Proteomes" id="UP001232245"/>
    </source>
</evidence>
<feature type="transmembrane region" description="Helical" evidence="1">
    <location>
        <begin position="43"/>
        <end position="62"/>
    </location>
</feature>
<gene>
    <name evidence="2" type="ORF">J2S02_000583</name>
</gene>
<organism evidence="2 3">
    <name type="scientific">Metabacillus niabensis</name>
    <dbReference type="NCBI Taxonomy" id="324854"/>
    <lineage>
        <taxon>Bacteria</taxon>
        <taxon>Bacillati</taxon>
        <taxon>Bacillota</taxon>
        <taxon>Bacilli</taxon>
        <taxon>Bacillales</taxon>
        <taxon>Bacillaceae</taxon>
        <taxon>Metabacillus</taxon>
    </lineage>
</organism>
<sequence>MAGVIFFFFFLSFLSFIGVFHYFKLFQRSASYPPKRVIKQKLVVLAVAGFLSLLIGIILLSVK</sequence>
<protein>
    <recommendedName>
        <fullName evidence="4">DUF3976 domain-containing protein</fullName>
    </recommendedName>
</protein>
<proteinExistence type="predicted"/>
<dbReference type="Pfam" id="PF26302">
    <property type="entry name" value="YhzF"/>
    <property type="match status" value="1"/>
</dbReference>
<accession>A0ABT9YW94</accession>
<dbReference type="InterPro" id="IPR058724">
    <property type="entry name" value="YhzF"/>
</dbReference>
<reference evidence="2 3" key="1">
    <citation type="submission" date="2023-07" db="EMBL/GenBank/DDBJ databases">
        <title>Genomic Encyclopedia of Type Strains, Phase IV (KMG-IV): sequencing the most valuable type-strain genomes for metagenomic binning, comparative biology and taxonomic classification.</title>
        <authorList>
            <person name="Goeker M."/>
        </authorList>
    </citation>
    <scope>NUCLEOTIDE SEQUENCE [LARGE SCALE GENOMIC DNA]</scope>
    <source>
        <strain evidence="2 3">DSM 17723</strain>
    </source>
</reference>
<comment type="caution">
    <text evidence="2">The sequence shown here is derived from an EMBL/GenBank/DDBJ whole genome shotgun (WGS) entry which is preliminary data.</text>
</comment>
<name>A0ABT9YW94_9BACI</name>
<keyword evidence="3" id="KW-1185">Reference proteome</keyword>
<keyword evidence="1" id="KW-1133">Transmembrane helix</keyword>
<dbReference type="Proteomes" id="UP001232245">
    <property type="component" value="Unassembled WGS sequence"/>
</dbReference>
<feature type="transmembrane region" description="Helical" evidence="1">
    <location>
        <begin position="6"/>
        <end position="23"/>
    </location>
</feature>
<evidence type="ECO:0000256" key="1">
    <source>
        <dbReference type="SAM" id="Phobius"/>
    </source>
</evidence>
<keyword evidence="1" id="KW-0812">Transmembrane</keyword>